<dbReference type="GO" id="GO:0034755">
    <property type="term" value="P:iron ion transmembrane transport"/>
    <property type="evidence" value="ECO:0007669"/>
    <property type="project" value="TreeGrafter"/>
</dbReference>
<evidence type="ECO:0000256" key="2">
    <source>
        <dbReference type="ARBA" id="ARBA00022692"/>
    </source>
</evidence>
<evidence type="ECO:0000256" key="6">
    <source>
        <dbReference type="SAM" id="Phobius"/>
    </source>
</evidence>
<dbReference type="AlphaFoldDB" id="A0A376BBM2"/>
<evidence type="ECO:0000313" key="7">
    <source>
        <dbReference type="EMBL" id="SSD61991.1"/>
    </source>
</evidence>
<evidence type="ECO:0000256" key="4">
    <source>
        <dbReference type="ARBA" id="ARBA00023136"/>
    </source>
</evidence>
<feature type="transmembrane region" description="Helical" evidence="6">
    <location>
        <begin position="545"/>
        <end position="567"/>
    </location>
</feature>
<keyword evidence="8" id="KW-1185">Reference proteome</keyword>
<dbReference type="NCBIfam" id="TIGR01197">
    <property type="entry name" value="nramp"/>
    <property type="match status" value="1"/>
</dbReference>
<feature type="transmembrane region" description="Helical" evidence="6">
    <location>
        <begin position="370"/>
        <end position="391"/>
    </location>
</feature>
<dbReference type="EMBL" id="UFAJ01001044">
    <property type="protein sequence ID" value="SSD61991.1"/>
    <property type="molecule type" value="Genomic_DNA"/>
</dbReference>
<dbReference type="VEuPathDB" id="FungiDB:SCODWIG_03752"/>
<gene>
    <name evidence="7" type="ORF">SCODWIG_03752</name>
</gene>
<dbReference type="GO" id="GO:0030026">
    <property type="term" value="P:intracellular manganese ion homeostasis"/>
    <property type="evidence" value="ECO:0007669"/>
    <property type="project" value="TreeGrafter"/>
</dbReference>
<dbReference type="PANTHER" id="PTHR11706:SF101">
    <property type="entry name" value="MANGANESE TRANSPORTER SMF1"/>
    <property type="match status" value="1"/>
</dbReference>
<evidence type="ECO:0000256" key="3">
    <source>
        <dbReference type="ARBA" id="ARBA00022989"/>
    </source>
</evidence>
<name>A0A376BBM2_9ASCO</name>
<accession>A0A376BBM2</accession>
<evidence type="ECO:0000313" key="8">
    <source>
        <dbReference type="Proteomes" id="UP000262825"/>
    </source>
</evidence>
<dbReference type="GO" id="GO:0005886">
    <property type="term" value="C:plasma membrane"/>
    <property type="evidence" value="ECO:0007669"/>
    <property type="project" value="TreeGrafter"/>
</dbReference>
<dbReference type="Proteomes" id="UP000262825">
    <property type="component" value="Unassembled WGS sequence"/>
</dbReference>
<feature type="region of interest" description="Disordered" evidence="5">
    <location>
        <begin position="51"/>
        <end position="71"/>
    </location>
</feature>
<dbReference type="PRINTS" id="PR00447">
    <property type="entry name" value="NATRESASSCMP"/>
</dbReference>
<feature type="transmembrane region" description="Helical" evidence="6">
    <location>
        <begin position="166"/>
        <end position="191"/>
    </location>
</feature>
<proteinExistence type="inferred from homology"/>
<feature type="transmembrane region" description="Helical" evidence="6">
    <location>
        <begin position="469"/>
        <end position="486"/>
    </location>
</feature>
<dbReference type="HAMAP" id="MF_00221">
    <property type="entry name" value="NRAMP"/>
    <property type="match status" value="1"/>
</dbReference>
<evidence type="ECO:0000256" key="5">
    <source>
        <dbReference type="SAM" id="MobiDB-lite"/>
    </source>
</evidence>
<reference evidence="8" key="1">
    <citation type="submission" date="2018-06" db="EMBL/GenBank/DDBJ databases">
        <authorList>
            <person name="Guldener U."/>
        </authorList>
    </citation>
    <scope>NUCLEOTIDE SEQUENCE [LARGE SCALE GENOMIC DNA]</scope>
    <source>
        <strain evidence="8">UTAD17</strain>
    </source>
</reference>
<feature type="transmembrane region" description="Helical" evidence="6">
    <location>
        <begin position="229"/>
        <end position="252"/>
    </location>
</feature>
<feature type="transmembrane region" description="Helical" evidence="6">
    <location>
        <begin position="86"/>
        <end position="103"/>
    </location>
</feature>
<feature type="transmembrane region" description="Helical" evidence="6">
    <location>
        <begin position="279"/>
        <end position="302"/>
    </location>
</feature>
<protein>
    <submittedName>
        <fullName evidence="7">Related to Manganese transporter SMF1</fullName>
    </submittedName>
</protein>
<keyword evidence="2 6" id="KW-0812">Transmembrane</keyword>
<comment type="subcellular location">
    <subcellularLocation>
        <location evidence="1">Membrane</location>
        <topology evidence="1">Multi-pass membrane protein</topology>
    </subcellularLocation>
</comment>
<keyword evidence="3 6" id="KW-1133">Transmembrane helix</keyword>
<dbReference type="InterPro" id="IPR001046">
    <property type="entry name" value="NRAMP_fam"/>
</dbReference>
<organism evidence="7 8">
    <name type="scientific">Saccharomycodes ludwigii</name>
    <dbReference type="NCBI Taxonomy" id="36035"/>
    <lineage>
        <taxon>Eukaryota</taxon>
        <taxon>Fungi</taxon>
        <taxon>Dikarya</taxon>
        <taxon>Ascomycota</taxon>
        <taxon>Saccharomycotina</taxon>
        <taxon>Saccharomycetes</taxon>
        <taxon>Saccharomycodales</taxon>
        <taxon>Saccharomycodaceae</taxon>
        <taxon>Saccharomycodes</taxon>
    </lineage>
</organism>
<evidence type="ECO:0000256" key="1">
    <source>
        <dbReference type="ARBA" id="ARBA00004141"/>
    </source>
</evidence>
<dbReference type="GO" id="GO:0015086">
    <property type="term" value="F:cadmium ion transmembrane transporter activity"/>
    <property type="evidence" value="ECO:0007669"/>
    <property type="project" value="TreeGrafter"/>
</dbReference>
<keyword evidence="4 6" id="KW-0472">Membrane</keyword>
<feature type="region of interest" description="Disordered" evidence="5">
    <location>
        <begin position="319"/>
        <end position="342"/>
    </location>
</feature>
<feature type="transmembrane region" description="Helical" evidence="6">
    <location>
        <begin position="123"/>
        <end position="145"/>
    </location>
</feature>
<feature type="transmembrane region" description="Helical" evidence="6">
    <location>
        <begin position="197"/>
        <end position="217"/>
    </location>
</feature>
<feature type="transmembrane region" description="Helical" evidence="6">
    <location>
        <begin position="492"/>
        <end position="511"/>
    </location>
</feature>
<sequence>MRVRDTDQDSSLSCVTTGDVVIEYITTEEQKRDLPIENKAKAPIISEQIAPSSTAASDLSDNDEDDDDCKSVSKSKSFWYAARRNFFKYLKFVGPGLMVSVAYMDPGNYATATSAGATNEFSLLFVILVSVFFGIFLQTLCIKLGSVTGLDLSRSCKEFLPPWLNYLYYFFAEVAIIATDVAEVIGTTVALNVLMHIPLPAGVVITLVDVLFVLIAYKPSCCSAKLIRLFEYVVALLVFTVFICFIINLALLPKTPQNNVRKVLRGYVPSRQMFENNGIIQAVGILGATVMPHSLFLGSALVQPRLLEYDVRKGNYSVEPDEEKEGEVGSTSGTDDETKKSKSSESIKDAKYLSYRPTKAAIKYCLRYSIIELVLTLFTFALFVNSAILILSGSTLYNSSSAAEADLYSIYDLLCSTISPATGKIFMVALLFSGQSSGIVCTMAGQIVSEGHLNWKMKPWKRRIVTRSIAIIPCLVITLCIGRSALNEALNASQVILSILLPFLTAPLIFFTSKKSIMRVKISSGTKDSSGEEGKEEYWNMANNWITTIIGFAIWLFISFLNVYMIVQLGLSHGDLG</sequence>
<dbReference type="Pfam" id="PF01566">
    <property type="entry name" value="Nramp"/>
    <property type="match status" value="2"/>
</dbReference>
<dbReference type="GO" id="GO:0005384">
    <property type="term" value="F:manganese ion transmembrane transporter activity"/>
    <property type="evidence" value="ECO:0007669"/>
    <property type="project" value="TreeGrafter"/>
</dbReference>
<dbReference type="NCBIfam" id="NF037982">
    <property type="entry name" value="Nramp_1"/>
    <property type="match status" value="1"/>
</dbReference>
<dbReference type="PANTHER" id="PTHR11706">
    <property type="entry name" value="SOLUTE CARRIER PROTEIN FAMILY 11 MEMBER"/>
    <property type="match status" value="1"/>
</dbReference>